<comment type="caution">
    <text evidence="3">The sequence shown here is derived from an EMBL/GenBank/DDBJ whole genome shotgun (WGS) entry which is preliminary data.</text>
</comment>
<name>A0A9X3ASZ6_9GAMM</name>
<dbReference type="PANTHER" id="PTHR11373:SF40">
    <property type="entry name" value="DEOXYGUANOSINETRIPHOSPHATE TRIPHOSPHOHYDROLASE-LIKE PROTEIN 2"/>
    <property type="match status" value="1"/>
</dbReference>
<feature type="domain" description="HD" evidence="2">
    <location>
        <begin position="75"/>
        <end position="258"/>
    </location>
</feature>
<dbReference type="SMART" id="SM00471">
    <property type="entry name" value="HDc"/>
    <property type="match status" value="1"/>
</dbReference>
<reference evidence="3" key="2">
    <citation type="submission" date="2022-08" db="EMBL/GenBank/DDBJ databases">
        <authorList>
            <person name="Dong C."/>
        </authorList>
    </citation>
    <scope>NUCLEOTIDE SEQUENCE</scope>
    <source>
        <strain evidence="3">59MF3M-4</strain>
    </source>
</reference>
<dbReference type="InterPro" id="IPR006674">
    <property type="entry name" value="HD_domain"/>
</dbReference>
<dbReference type="GO" id="GO:0006203">
    <property type="term" value="P:dGTP catabolic process"/>
    <property type="evidence" value="ECO:0007669"/>
    <property type="project" value="TreeGrafter"/>
</dbReference>
<dbReference type="Proteomes" id="UP001147830">
    <property type="component" value="Unassembled WGS sequence"/>
</dbReference>
<dbReference type="Gene3D" id="1.10.3550.10">
    <property type="entry name" value="eoxyguanosinetriphosphate triphosphohydrolase domain-like"/>
    <property type="match status" value="1"/>
</dbReference>
<protein>
    <submittedName>
        <fullName evidence="3">Deoxyguanosinetriphosphate triphosphohydrolase</fullName>
    </submittedName>
</protein>
<dbReference type="AlphaFoldDB" id="A0A9X3ASZ6"/>
<dbReference type="Pfam" id="PF01966">
    <property type="entry name" value="HD"/>
    <property type="match status" value="1"/>
</dbReference>
<dbReference type="InterPro" id="IPR023293">
    <property type="entry name" value="dGTP_triP_hydro_central_sf"/>
</dbReference>
<sequence>MNGSNDQAVPSMNWQQLLSAARSGERQGSLGFALEPGRTPFHKDYDRIIFSSAFRRLDRKTQVHPLSENDHVHSRLTHSLEVGCVGRSLGTRVGQALGERLPPGIDASDVGALVQAACLAHDIGNPPYGHTGEDAIRHWFRAEENAHFLQELTPLQRADLQTFEGNAQGFRIVTQVESHRFQGGMRLTYGTLGAFLKYPWTVDYVQRGEAKKFGCYQTELPLLREIAGRLGLLELKPDYWARHPLVYLLEAADDICYGLIDLEDGIEMDLLRYDEVEALLKPLLADHWDMAQAELEQADNLRRRLQVLRGMAMEVLVTAASQAFIHNEDALLRGRLQGDLIDYCPPVVKSVVQGAKDMARERIFKDSRKLAVEIGSYSTLGVLLEAFLSAVRERVLDGQATFRNQRVLELMGRSAPQADWGLYEAYMRAIDFISGMTDSYAAQIARQFSGYQPPGRGF</sequence>
<organism evidence="3 4">
    <name type="scientific">Thalassolituus pacificus</name>
    <dbReference type="NCBI Taxonomy" id="2975440"/>
    <lineage>
        <taxon>Bacteria</taxon>
        <taxon>Pseudomonadati</taxon>
        <taxon>Pseudomonadota</taxon>
        <taxon>Gammaproteobacteria</taxon>
        <taxon>Oceanospirillales</taxon>
        <taxon>Oceanospirillaceae</taxon>
        <taxon>Thalassolituus</taxon>
    </lineage>
</organism>
<evidence type="ECO:0000313" key="4">
    <source>
        <dbReference type="Proteomes" id="UP001147830"/>
    </source>
</evidence>
<dbReference type="SUPFAM" id="SSF109604">
    <property type="entry name" value="HD-domain/PDEase-like"/>
    <property type="match status" value="1"/>
</dbReference>
<proteinExistence type="predicted"/>
<dbReference type="InterPro" id="IPR027432">
    <property type="entry name" value="dGTP_triphosphohydrolase_C"/>
</dbReference>
<dbReference type="InterPro" id="IPR003607">
    <property type="entry name" value="HD/PDEase_dom"/>
</dbReference>
<dbReference type="NCBIfam" id="NF002205">
    <property type="entry name" value="PRK01096.1"/>
    <property type="match status" value="1"/>
</dbReference>
<reference evidence="3" key="1">
    <citation type="journal article" date="2022" name="Front. Microbiol.">
        <title>Genome-based taxonomic rearrangement of Oceanobacter-related bacteria including the description of Thalassolituus hydrocarbonoclasticus sp. nov. and Thalassolituus pacificus sp. nov. and emended description of the genus Thalassolituus.</title>
        <authorList>
            <person name="Dong C."/>
            <person name="Wei L."/>
            <person name="Wang J."/>
            <person name="Lai Q."/>
            <person name="Huang Z."/>
            <person name="Shao Z."/>
        </authorList>
    </citation>
    <scope>NUCLEOTIDE SEQUENCE</scope>
    <source>
        <strain evidence="3">59MF3M-4</strain>
    </source>
</reference>
<dbReference type="EMBL" id="JAOANI010000031">
    <property type="protein sequence ID" value="MCT7360995.1"/>
    <property type="molecule type" value="Genomic_DNA"/>
</dbReference>
<evidence type="ECO:0000313" key="3">
    <source>
        <dbReference type="EMBL" id="MCT7360995.1"/>
    </source>
</evidence>
<dbReference type="GO" id="GO:0008832">
    <property type="term" value="F:dGTPase activity"/>
    <property type="evidence" value="ECO:0007669"/>
    <property type="project" value="TreeGrafter"/>
</dbReference>
<dbReference type="RefSeq" id="WP_260977827.1">
    <property type="nucleotide sequence ID" value="NZ_JAOANI010000031.1"/>
</dbReference>
<keyword evidence="1" id="KW-0378">Hydrolase</keyword>
<dbReference type="Gene3D" id="1.10.3210.10">
    <property type="entry name" value="Hypothetical protein af1432"/>
    <property type="match status" value="1"/>
</dbReference>
<dbReference type="PROSITE" id="PS51831">
    <property type="entry name" value="HD"/>
    <property type="match status" value="1"/>
</dbReference>
<dbReference type="NCBIfam" id="TIGR01353">
    <property type="entry name" value="dGTP_triPase"/>
    <property type="match status" value="1"/>
</dbReference>
<dbReference type="InterPro" id="IPR050135">
    <property type="entry name" value="dGTPase-like"/>
</dbReference>
<evidence type="ECO:0000259" key="2">
    <source>
        <dbReference type="PROSITE" id="PS51831"/>
    </source>
</evidence>
<accession>A0A9X3ASZ6</accession>
<gene>
    <name evidence="3" type="ORF">NYR02_18375</name>
</gene>
<dbReference type="CDD" id="cd00077">
    <property type="entry name" value="HDc"/>
    <property type="match status" value="1"/>
</dbReference>
<dbReference type="Gene3D" id="1.10.3410.10">
    <property type="entry name" value="putative deoxyguanosinetriphosphate triphosphohydrolase like domain"/>
    <property type="match status" value="1"/>
</dbReference>
<dbReference type="InterPro" id="IPR006261">
    <property type="entry name" value="dGTPase"/>
</dbReference>
<evidence type="ECO:0000256" key="1">
    <source>
        <dbReference type="ARBA" id="ARBA00022801"/>
    </source>
</evidence>
<keyword evidence="4" id="KW-1185">Reference proteome</keyword>
<dbReference type="PANTHER" id="PTHR11373">
    <property type="entry name" value="DEOXYNUCLEOSIDE TRIPHOSPHATE TRIPHOSPHOHYDROLASE"/>
    <property type="match status" value="1"/>
</dbReference>